<proteinExistence type="predicted"/>
<evidence type="ECO:0000313" key="1">
    <source>
        <dbReference type="EMBL" id="KAJ8718571.1"/>
    </source>
</evidence>
<sequence length="965" mass="107481">MDERLLVNYDELVTQRERKPLSIGNVAVYELANVDDSRDSLSSNPRYAEPTPELTTYGNIKLGWIQGVLIPCLLNIWGVMLFLRIAWIVAQAGIAVTIAIIVVSFIVCVITTLSLSAICTNGELHGGGVYYIVSRSLGAELGASVGIIFAFANAVAASMNTIGFCESLNELLKSNSLIIIDNGPHDTRIIGAIALLVMCIICAVGMDWETKTQNFLMVIIIAAIVNFVIGAAIGPTTDEKKARGFVGLNLEIAQENLLPDYRVSDGKEYDLFRVFSIFFPAITGVQAGANICGDLKDPATAIPKGTLIALAISVTSYLAMATLSGMGAVRDASGNISDVANNTLQNCKPNCNYGLHNNNEIMQMMALWGPLIYVGCWAATLSTALTNLLSVPRLIQALGFDRLYPGLIFFSKPYGKHGEPFRGYVLAFFVSLLFLLIADLNTIAPLISNFYLASYALINFCTFHAAFFQAISWRPRFRFYNTWVSLAGFLMCLVIMVVISWIMALITTFIFITLYLLVLYRKPDTSWGSSTEAQRYQETIASIVHMYHREANTKLFNPQLLVLAGKPDERPWLTDLGALITKVGSFMILADIESVRLTQRERHNRRLAGEEWLRQRKMRAFYVLVQGCTFEQGCQALLQTTGLGRIAPNVVLLGYKYDWDTCAHAELLTYYHMIRLAFKFELAMAILCVPTNFRPYKRAGQSPSSTERSSTNSASALARERIRVVTLMSSDSEVDLHRTMAQQILKSALSRAILSTGVSQTTLSTKRSSRSEGPPLRKVGAYKTLSFSHNSILDAWWLYDDGGMNILLPYIIARRGSKEKMSLRIFALPQRGMSIKAAEEEMESLLRKFRIDYSQLTMITGIRDKPDASTWAFFNNVTNKHMTTNNDDILISDEELTKLNDRICRHLRLRELLIENSFGADFIVMTLPLPRQGISAAMYMAWLKVMSQDMPPILFVRGNSTVVIE</sequence>
<dbReference type="EMBL" id="CM056789">
    <property type="protein sequence ID" value="KAJ8718571.1"/>
    <property type="molecule type" value="Genomic_DNA"/>
</dbReference>
<name>A0ACC2QJ27_9NEOP</name>
<keyword evidence="2" id="KW-1185">Reference proteome</keyword>
<reference evidence="1" key="1">
    <citation type="submission" date="2023-03" db="EMBL/GenBank/DDBJ databases">
        <title>Chromosome-level genomes of two armyworms, Mythimna separata and Mythimna loreyi, provide insights into the biosynthesis and reception of sex pheromones.</title>
        <authorList>
            <person name="Zhao H."/>
        </authorList>
    </citation>
    <scope>NUCLEOTIDE SEQUENCE</scope>
    <source>
        <strain evidence="1">BeijingLab</strain>
    </source>
</reference>
<dbReference type="Proteomes" id="UP001231649">
    <property type="component" value="Chromosome 13"/>
</dbReference>
<protein>
    <submittedName>
        <fullName evidence="1">Uncharacterized protein</fullName>
    </submittedName>
</protein>
<evidence type="ECO:0000313" key="2">
    <source>
        <dbReference type="Proteomes" id="UP001231649"/>
    </source>
</evidence>
<gene>
    <name evidence="1" type="ORF">PYW08_002808</name>
</gene>
<organism evidence="1 2">
    <name type="scientific">Mythimna loreyi</name>
    <dbReference type="NCBI Taxonomy" id="667449"/>
    <lineage>
        <taxon>Eukaryota</taxon>
        <taxon>Metazoa</taxon>
        <taxon>Ecdysozoa</taxon>
        <taxon>Arthropoda</taxon>
        <taxon>Hexapoda</taxon>
        <taxon>Insecta</taxon>
        <taxon>Pterygota</taxon>
        <taxon>Neoptera</taxon>
        <taxon>Endopterygota</taxon>
        <taxon>Lepidoptera</taxon>
        <taxon>Glossata</taxon>
        <taxon>Ditrysia</taxon>
        <taxon>Noctuoidea</taxon>
        <taxon>Noctuidae</taxon>
        <taxon>Noctuinae</taxon>
        <taxon>Hadenini</taxon>
        <taxon>Mythimna</taxon>
    </lineage>
</organism>
<comment type="caution">
    <text evidence="1">The sequence shown here is derived from an EMBL/GenBank/DDBJ whole genome shotgun (WGS) entry which is preliminary data.</text>
</comment>
<accession>A0ACC2QJ27</accession>